<gene>
    <name evidence="4" type="primary">LOC111014759</name>
</gene>
<proteinExistence type="predicted"/>
<feature type="domain" description="Myb/SANT-like" evidence="2">
    <location>
        <begin position="22"/>
        <end position="103"/>
    </location>
</feature>
<evidence type="ECO:0000259" key="2">
    <source>
        <dbReference type="Pfam" id="PF12776"/>
    </source>
</evidence>
<feature type="region of interest" description="Disordered" evidence="1">
    <location>
        <begin position="131"/>
        <end position="164"/>
    </location>
</feature>
<dbReference type="RefSeq" id="XP_022145264.1">
    <property type="nucleotide sequence ID" value="XM_022289572.1"/>
</dbReference>
<evidence type="ECO:0000313" key="4">
    <source>
        <dbReference type="RefSeq" id="XP_022145264.1"/>
    </source>
</evidence>
<sequence length="229" mass="26544">MTSESGCSSRNFFRNNEMTDLMWTSNIAKILVELIIEQVQRGRKELEWGFICDEFCSRSKLMWDEEQLKHQYAVMRKQYLIVKSIFDRDDFSWHESTGIIVATVATDDARFIEEENLYLTYEDLCRIFSNSDGGQETSQPTKPNSSNSRKRGRKSGDDATYTMAGKKSGEDATYTIADCIKRLDEIAKMHGLEEDIYFGALVLFKEPNVRETFLSLKVDKCCNWLQRNV</sequence>
<dbReference type="PANTHER" id="PTHR47584">
    <property type="match status" value="1"/>
</dbReference>
<dbReference type="InterPro" id="IPR045026">
    <property type="entry name" value="LIMYB"/>
</dbReference>
<evidence type="ECO:0000256" key="1">
    <source>
        <dbReference type="SAM" id="MobiDB-lite"/>
    </source>
</evidence>
<accession>A0A6J1CUQ3</accession>
<organism evidence="3 4">
    <name type="scientific">Momordica charantia</name>
    <name type="common">Bitter gourd</name>
    <name type="synonym">Balsam pear</name>
    <dbReference type="NCBI Taxonomy" id="3673"/>
    <lineage>
        <taxon>Eukaryota</taxon>
        <taxon>Viridiplantae</taxon>
        <taxon>Streptophyta</taxon>
        <taxon>Embryophyta</taxon>
        <taxon>Tracheophyta</taxon>
        <taxon>Spermatophyta</taxon>
        <taxon>Magnoliopsida</taxon>
        <taxon>eudicotyledons</taxon>
        <taxon>Gunneridae</taxon>
        <taxon>Pentapetalae</taxon>
        <taxon>rosids</taxon>
        <taxon>fabids</taxon>
        <taxon>Cucurbitales</taxon>
        <taxon>Cucurbitaceae</taxon>
        <taxon>Momordiceae</taxon>
        <taxon>Momordica</taxon>
    </lineage>
</organism>
<name>A0A6J1CUQ3_MOMCH</name>
<dbReference type="Proteomes" id="UP000504603">
    <property type="component" value="Unplaced"/>
</dbReference>
<dbReference type="AlphaFoldDB" id="A0A6J1CUQ3"/>
<evidence type="ECO:0000313" key="3">
    <source>
        <dbReference type="Proteomes" id="UP000504603"/>
    </source>
</evidence>
<dbReference type="Pfam" id="PF12776">
    <property type="entry name" value="Myb_DNA-bind_3"/>
    <property type="match status" value="1"/>
</dbReference>
<dbReference type="InterPro" id="IPR024752">
    <property type="entry name" value="Myb/SANT-like_dom"/>
</dbReference>
<dbReference type="KEGG" id="mcha:111014759"/>
<dbReference type="PANTHER" id="PTHR47584:SF9">
    <property type="entry name" value="L10-INTERACTING MYB DOMAIN-CONTAINING PROTEIN-LIKE"/>
    <property type="match status" value="1"/>
</dbReference>
<reference evidence="4" key="1">
    <citation type="submission" date="2025-08" db="UniProtKB">
        <authorList>
            <consortium name="RefSeq"/>
        </authorList>
    </citation>
    <scope>IDENTIFICATION</scope>
    <source>
        <strain evidence="4">OHB3-1</strain>
    </source>
</reference>
<feature type="compositionally biased region" description="Polar residues" evidence="1">
    <location>
        <begin position="131"/>
        <end position="143"/>
    </location>
</feature>
<protein>
    <submittedName>
        <fullName evidence="4">Uncharacterized protein LOC111014759 isoform X1</fullName>
    </submittedName>
</protein>
<dbReference type="GeneID" id="111014759"/>
<dbReference type="OrthoDB" id="76215at2759"/>
<keyword evidence="3" id="KW-1185">Reference proteome</keyword>